<feature type="compositionally biased region" description="Acidic residues" evidence="2">
    <location>
        <begin position="97"/>
        <end position="108"/>
    </location>
</feature>
<dbReference type="AlphaFoldDB" id="A0A816K5F5"/>
<gene>
    <name evidence="4" type="ORF">MBJ925_LOCUS815</name>
</gene>
<evidence type="ECO:0000256" key="3">
    <source>
        <dbReference type="SAM" id="Phobius"/>
    </source>
</evidence>
<dbReference type="PANTHER" id="PTHR46007">
    <property type="entry name" value="MEDIATOR OF RNA POLYMERASE II TRANSCRIPTION SUBUNIT 12"/>
    <property type="match status" value="1"/>
</dbReference>
<dbReference type="GO" id="GO:0045944">
    <property type="term" value="P:positive regulation of transcription by RNA polymerase II"/>
    <property type="evidence" value="ECO:0007669"/>
    <property type="project" value="TreeGrafter"/>
</dbReference>
<evidence type="ECO:0000256" key="1">
    <source>
        <dbReference type="SAM" id="Coils"/>
    </source>
</evidence>
<feature type="transmembrane region" description="Helical" evidence="3">
    <location>
        <begin position="7"/>
        <end position="26"/>
    </location>
</feature>
<feature type="compositionally biased region" description="Polar residues" evidence="2">
    <location>
        <begin position="217"/>
        <end position="236"/>
    </location>
</feature>
<keyword evidence="3" id="KW-0472">Membrane</keyword>
<protein>
    <submittedName>
        <fullName evidence="4">Uncharacterized protein</fullName>
    </submittedName>
</protein>
<comment type="caution">
    <text evidence="4">The sequence shown here is derived from an EMBL/GenBank/DDBJ whole genome shotgun (WGS) entry which is preliminary data.</text>
</comment>
<keyword evidence="1" id="KW-0175">Coiled coil</keyword>
<feature type="compositionally biased region" description="Polar residues" evidence="2">
    <location>
        <begin position="948"/>
        <end position="973"/>
    </location>
</feature>
<feature type="compositionally biased region" description="Basic residues" evidence="2">
    <location>
        <begin position="68"/>
        <end position="79"/>
    </location>
</feature>
<feature type="compositionally biased region" description="Low complexity" evidence="2">
    <location>
        <begin position="199"/>
        <end position="216"/>
    </location>
</feature>
<keyword evidence="3" id="KW-0812">Transmembrane</keyword>
<feature type="region of interest" description="Disordered" evidence="2">
    <location>
        <begin position="176"/>
        <end position="267"/>
    </location>
</feature>
<feature type="compositionally biased region" description="Low complexity" evidence="2">
    <location>
        <begin position="247"/>
        <end position="267"/>
    </location>
</feature>
<feature type="region of interest" description="Disordered" evidence="2">
    <location>
        <begin position="52"/>
        <end position="158"/>
    </location>
</feature>
<feature type="compositionally biased region" description="Basic and acidic residues" evidence="2">
    <location>
        <begin position="53"/>
        <end position="67"/>
    </location>
</feature>
<feature type="compositionally biased region" description="Acidic residues" evidence="2">
    <location>
        <begin position="935"/>
        <end position="944"/>
    </location>
</feature>
<dbReference type="GO" id="GO:0016592">
    <property type="term" value="C:mediator complex"/>
    <property type="evidence" value="ECO:0007669"/>
    <property type="project" value="TreeGrafter"/>
</dbReference>
<feature type="region of interest" description="Disordered" evidence="2">
    <location>
        <begin position="292"/>
        <end position="322"/>
    </location>
</feature>
<feature type="coiled-coil region" evidence="1">
    <location>
        <begin position="779"/>
        <end position="866"/>
    </location>
</feature>
<dbReference type="InterPro" id="IPR051647">
    <property type="entry name" value="Mediator_comp_sub12"/>
</dbReference>
<dbReference type="Proteomes" id="UP000663824">
    <property type="component" value="Unassembled WGS sequence"/>
</dbReference>
<dbReference type="GO" id="GO:0003713">
    <property type="term" value="F:transcription coactivator activity"/>
    <property type="evidence" value="ECO:0007669"/>
    <property type="project" value="TreeGrafter"/>
</dbReference>
<feature type="compositionally biased region" description="Basic and acidic residues" evidence="2">
    <location>
        <begin position="80"/>
        <end position="96"/>
    </location>
</feature>
<evidence type="ECO:0000256" key="2">
    <source>
        <dbReference type="SAM" id="MobiDB-lite"/>
    </source>
</evidence>
<dbReference type="EMBL" id="CAJNRE010000052">
    <property type="protein sequence ID" value="CAF1911333.1"/>
    <property type="molecule type" value="Genomic_DNA"/>
</dbReference>
<organism evidence="4 5">
    <name type="scientific">Rotaria magnacalcarata</name>
    <dbReference type="NCBI Taxonomy" id="392030"/>
    <lineage>
        <taxon>Eukaryota</taxon>
        <taxon>Metazoa</taxon>
        <taxon>Spiralia</taxon>
        <taxon>Gnathifera</taxon>
        <taxon>Rotifera</taxon>
        <taxon>Eurotatoria</taxon>
        <taxon>Bdelloidea</taxon>
        <taxon>Philodinida</taxon>
        <taxon>Philodinidae</taxon>
        <taxon>Rotaria</taxon>
    </lineage>
</organism>
<dbReference type="PANTHER" id="PTHR46007:SF8">
    <property type="entry name" value="C2H2-TYPE DOMAIN-CONTAINING PROTEIN"/>
    <property type="match status" value="1"/>
</dbReference>
<accession>A0A816K5F5</accession>
<sequence>MIDWITIAVALAIIIAVVAFFGFVAWKINMPDPLVSTNLTGKKDDINQLFDSIGDKKKKDKSTSEQAKKKRKEQKKLKRENKEDPQRHVVKFKEPTEESDNEREESDQESSPPTSPVPPTIQLSSKPRKRNKNKTSSSTHIEGILINKDEKSPVTSQAAHIAHPLLATTIPKDEVELAKQHVKGHMKSPQQSNKQVVQATPPAASAKKPTSSSSTTNVNHDVQKQQQEQPFTTVVNNRHKTVTPPLQQQQQQQQQQNKLVNTSSTTTTTTVAPITTATTTVSAPVVQQAAPVPTQHEQLPQRPVPRQQEAPAQVNGLNTNPSTVKQSVAAPLTKLADIVKTLPTSQTVVTELMLALDAVTLSTDELDIIMHKIANKQAVIKKDWTKLQHGQKVDPQAHIGQILDESARAFEEDLKVNAMKRIQELTDERNNDKRLINELLKEKNEKEINIQVLHAQLNACQHPQQQIHKYEAEYQRLTEENMQLKQRLTHQQQHFQQQQQQYSSLNIMNNNGDATNIQLRVLSEQTKKLSVDNANLEKQISAKDQLIKEVQKEKDDLLRSNQQLLQKVQEAQKQYQLNEEKVHKEFSEKRNFHLNQLNEFKCRIEQLELDKEKQRQDTLAQIEAMQPLQLNNEEREKFEQEINQLKQKFVEGNEQNKKKLDEKESQYQSNDNDLRQQIEQLKKTIEQYQNNETRNNALAAKAAQVDALQSELAEAKANNDAIKSQLDEHARQEKYNQKQILIELLAQDVRNQLPNDNQDFNEWLSSYRRIFEASVESTKQALLDQSAVLKRENDQLHKNMREVESQLKEIEQTVQSKEEVLLADLKCKDTTLGSILGEKEQLNSEIQRLRNEINRLQSAHDTAVDESRLLKIQLEEQNLIIANSSPTTAASTSNVDETTFKLTLSDDGSGKGAALIAIVADRFQKSQMKNLPSFDENDDEEEEEARSHPQSRPSNPITFNTQSVPSTFNRTPS</sequence>
<reference evidence="4" key="1">
    <citation type="submission" date="2021-02" db="EMBL/GenBank/DDBJ databases">
        <authorList>
            <person name="Nowell W R."/>
        </authorList>
    </citation>
    <scope>NUCLEOTIDE SEQUENCE</scope>
</reference>
<feature type="compositionally biased region" description="Polar residues" evidence="2">
    <location>
        <begin position="188"/>
        <end position="198"/>
    </location>
</feature>
<proteinExistence type="predicted"/>
<keyword evidence="3" id="KW-1133">Transmembrane helix</keyword>
<evidence type="ECO:0000313" key="4">
    <source>
        <dbReference type="EMBL" id="CAF1911333.1"/>
    </source>
</evidence>
<evidence type="ECO:0000313" key="5">
    <source>
        <dbReference type="Proteomes" id="UP000663824"/>
    </source>
</evidence>
<feature type="region of interest" description="Disordered" evidence="2">
    <location>
        <begin position="927"/>
        <end position="973"/>
    </location>
</feature>
<name>A0A816K5F5_9BILA</name>
<feature type="coiled-coil region" evidence="1">
    <location>
        <begin position="408"/>
        <end position="732"/>
    </location>
</feature>